<name>A0A426QLY4_9GAMM</name>
<protein>
    <submittedName>
        <fullName evidence="7">ShlB/FhaC/HecB family hemolysin secretion/activation protein</fullName>
    </submittedName>
</protein>
<accession>A0A426QLY4</accession>
<dbReference type="InterPro" id="IPR013686">
    <property type="entry name" value="Polypept-transport_assoc_ShlB"/>
</dbReference>
<feature type="domain" description="Haemolysin activator HlyB C-terminal" evidence="5">
    <location>
        <begin position="173"/>
        <end position="369"/>
    </location>
</feature>
<keyword evidence="3" id="KW-0998">Cell outer membrane</keyword>
<dbReference type="PANTHER" id="PTHR34597">
    <property type="entry name" value="SLR1661 PROTEIN"/>
    <property type="match status" value="1"/>
</dbReference>
<dbReference type="Pfam" id="PF08479">
    <property type="entry name" value="POTRA_2"/>
    <property type="match status" value="1"/>
</dbReference>
<sequence>MPSRQLLLLAFLLFVGGMTTVHAQAATEGSSPGFDVWEIRVSGNSMLDRRLVERAVYPYLGPARGIADVEAARKALETLYRDQGFPTVIVNIPEQDVSEGIVKLEVVQGWVNRMRISGSTYFSLGRIRKSVPALAEGEVPYLPRVQEQLQALNQESSDRRITPVFRPGRRPGTVEVELRVKDELPLHGSVELNGRNSADTSRTRASANLRYDNLWQRMHSLSLQYQTSPQEPDEVAVLAATYVLPVRDGRDRLALYAINSESDTELGGTGDLSVIGNGTILGMRWVRPLAASDDYSHSLTLGADYKDFDEAIELVGADSLQTPIDYTRLSADYRASLFGDQHMSSFSVGVNFGVRGLGNSEAEFEDKRFQARPNFAYHPG</sequence>
<dbReference type="GO" id="GO:0046819">
    <property type="term" value="P:protein secretion by the type V secretion system"/>
    <property type="evidence" value="ECO:0007669"/>
    <property type="project" value="TreeGrafter"/>
</dbReference>
<feature type="signal peptide" evidence="4">
    <location>
        <begin position="1"/>
        <end position="23"/>
    </location>
</feature>
<gene>
    <name evidence="7" type="ORF">D6C00_12855</name>
</gene>
<dbReference type="GO" id="GO:0008320">
    <property type="term" value="F:protein transmembrane transporter activity"/>
    <property type="evidence" value="ECO:0007669"/>
    <property type="project" value="TreeGrafter"/>
</dbReference>
<keyword evidence="1" id="KW-0472">Membrane</keyword>
<dbReference type="Proteomes" id="UP000287798">
    <property type="component" value="Unassembled WGS sequence"/>
</dbReference>
<organism evidence="7 8">
    <name type="scientific">Thiohalobacter thiocyanaticus</name>
    <dbReference type="NCBI Taxonomy" id="585455"/>
    <lineage>
        <taxon>Bacteria</taxon>
        <taxon>Pseudomonadati</taxon>
        <taxon>Pseudomonadota</taxon>
        <taxon>Gammaproteobacteria</taxon>
        <taxon>Thiohalobacterales</taxon>
        <taxon>Thiohalobacteraceae</taxon>
        <taxon>Thiohalobacter</taxon>
    </lineage>
</organism>
<dbReference type="AlphaFoldDB" id="A0A426QLY4"/>
<evidence type="ECO:0000259" key="5">
    <source>
        <dbReference type="Pfam" id="PF03865"/>
    </source>
</evidence>
<evidence type="ECO:0000256" key="2">
    <source>
        <dbReference type="ARBA" id="ARBA00022692"/>
    </source>
</evidence>
<keyword evidence="2" id="KW-0812">Transmembrane</keyword>
<evidence type="ECO:0000256" key="4">
    <source>
        <dbReference type="SAM" id="SignalP"/>
    </source>
</evidence>
<feature type="domain" description="Polypeptide-transport-associated ShlB-type" evidence="6">
    <location>
        <begin position="34"/>
        <end position="109"/>
    </location>
</feature>
<reference evidence="7 8" key="1">
    <citation type="journal article" date="2010" name="Int. J. Syst. Evol. Microbiol.">
        <title>Thiohalobacter thiocyanaticus gen. nov., sp. nov., a moderately halophilic, sulfur-oxidizing gammaproteobacterium from hypersaline lakes, that utilizes thiocyanate.</title>
        <authorList>
            <person name="Sorokin D.Y."/>
            <person name="Kovaleva O.L."/>
            <person name="Tourova T.P."/>
            <person name="Muyzer G."/>
        </authorList>
    </citation>
    <scope>NUCLEOTIDE SEQUENCE [LARGE SCALE GENOMIC DNA]</scope>
    <source>
        <strain evidence="7 8">Hrh1</strain>
    </source>
</reference>
<evidence type="ECO:0000313" key="7">
    <source>
        <dbReference type="EMBL" id="RRQ22727.1"/>
    </source>
</evidence>
<dbReference type="Gene3D" id="2.40.160.50">
    <property type="entry name" value="membrane protein fhac: a member of the omp85/tpsb transporter family"/>
    <property type="match status" value="1"/>
</dbReference>
<feature type="chain" id="PRO_5019371586" evidence="4">
    <location>
        <begin position="24"/>
        <end position="380"/>
    </location>
</feature>
<dbReference type="EMBL" id="QZMU01000001">
    <property type="protein sequence ID" value="RRQ22727.1"/>
    <property type="molecule type" value="Genomic_DNA"/>
</dbReference>
<proteinExistence type="predicted"/>
<dbReference type="Pfam" id="PF03865">
    <property type="entry name" value="ShlB"/>
    <property type="match status" value="1"/>
</dbReference>
<comment type="caution">
    <text evidence="7">The sequence shown here is derived from an EMBL/GenBank/DDBJ whole genome shotgun (WGS) entry which is preliminary data.</text>
</comment>
<dbReference type="GO" id="GO:0098046">
    <property type="term" value="C:type V protein secretion system complex"/>
    <property type="evidence" value="ECO:0007669"/>
    <property type="project" value="TreeGrafter"/>
</dbReference>
<keyword evidence="1" id="KW-1134">Transmembrane beta strand</keyword>
<evidence type="ECO:0000259" key="6">
    <source>
        <dbReference type="Pfam" id="PF08479"/>
    </source>
</evidence>
<dbReference type="Gene3D" id="3.10.20.310">
    <property type="entry name" value="membrane protein fhac"/>
    <property type="match status" value="1"/>
</dbReference>
<dbReference type="PANTHER" id="PTHR34597:SF6">
    <property type="entry name" value="BLR6126 PROTEIN"/>
    <property type="match status" value="1"/>
</dbReference>
<keyword evidence="4" id="KW-0732">Signal</keyword>
<evidence type="ECO:0000313" key="8">
    <source>
        <dbReference type="Proteomes" id="UP000287798"/>
    </source>
</evidence>
<evidence type="ECO:0000256" key="3">
    <source>
        <dbReference type="ARBA" id="ARBA00023237"/>
    </source>
</evidence>
<dbReference type="InterPro" id="IPR051544">
    <property type="entry name" value="TPS_OM_transporter"/>
</dbReference>
<evidence type="ECO:0000256" key="1">
    <source>
        <dbReference type="ARBA" id="ARBA00022452"/>
    </source>
</evidence>
<keyword evidence="8" id="KW-1185">Reference proteome</keyword>
<dbReference type="InterPro" id="IPR005565">
    <property type="entry name" value="Hemolysn_activator_HlyB_C"/>
</dbReference>